<dbReference type="SUPFAM" id="SSF82199">
    <property type="entry name" value="SET domain"/>
    <property type="match status" value="1"/>
</dbReference>
<dbReference type="AlphaFoldDB" id="A0A9P5YFF4"/>
<organism evidence="8 9">
    <name type="scientific">Collybia nuda</name>
    <dbReference type="NCBI Taxonomy" id="64659"/>
    <lineage>
        <taxon>Eukaryota</taxon>
        <taxon>Fungi</taxon>
        <taxon>Dikarya</taxon>
        <taxon>Basidiomycota</taxon>
        <taxon>Agaricomycotina</taxon>
        <taxon>Agaricomycetes</taxon>
        <taxon>Agaricomycetidae</taxon>
        <taxon>Agaricales</taxon>
        <taxon>Tricholomatineae</taxon>
        <taxon>Clitocybaceae</taxon>
        <taxon>Collybia</taxon>
    </lineage>
</organism>
<dbReference type="InterPro" id="IPR001214">
    <property type="entry name" value="SET_dom"/>
</dbReference>
<reference evidence="8" key="1">
    <citation type="submission" date="2020-11" db="EMBL/GenBank/DDBJ databases">
        <authorList>
            <consortium name="DOE Joint Genome Institute"/>
            <person name="Ahrendt S."/>
            <person name="Riley R."/>
            <person name="Andreopoulos W."/>
            <person name="Labutti K."/>
            <person name="Pangilinan J."/>
            <person name="Ruiz-Duenas F.J."/>
            <person name="Barrasa J.M."/>
            <person name="Sanchez-Garcia M."/>
            <person name="Camarero S."/>
            <person name="Miyauchi S."/>
            <person name="Serrano A."/>
            <person name="Linde D."/>
            <person name="Babiker R."/>
            <person name="Drula E."/>
            <person name="Ayuso-Fernandez I."/>
            <person name="Pacheco R."/>
            <person name="Padilla G."/>
            <person name="Ferreira P."/>
            <person name="Barriuso J."/>
            <person name="Kellner H."/>
            <person name="Castanera R."/>
            <person name="Alfaro M."/>
            <person name="Ramirez L."/>
            <person name="Pisabarro A.G."/>
            <person name="Kuo A."/>
            <person name="Tritt A."/>
            <person name="Lipzen A."/>
            <person name="He G."/>
            <person name="Yan M."/>
            <person name="Ng V."/>
            <person name="Cullen D."/>
            <person name="Martin F."/>
            <person name="Rosso M.-N."/>
            <person name="Henrissat B."/>
            <person name="Hibbett D."/>
            <person name="Martinez A.T."/>
            <person name="Grigoriev I.V."/>
        </authorList>
    </citation>
    <scope>NUCLEOTIDE SEQUENCE</scope>
    <source>
        <strain evidence="8">CBS 247.69</strain>
    </source>
</reference>
<evidence type="ECO:0000256" key="4">
    <source>
        <dbReference type="ARBA" id="ARBA00042380"/>
    </source>
</evidence>
<dbReference type="Pfam" id="PF00856">
    <property type="entry name" value="SET"/>
    <property type="match status" value="1"/>
</dbReference>
<comment type="catalytic activity">
    <reaction evidence="6">
        <text>L-lysyl-[histone] + S-adenosyl-L-methionine = N(6)-methyl-L-lysyl-[histone] + S-adenosyl-L-homocysteine + H(+)</text>
        <dbReference type="Rhea" id="RHEA:10024"/>
        <dbReference type="Rhea" id="RHEA-COMP:9845"/>
        <dbReference type="Rhea" id="RHEA-COMP:9846"/>
        <dbReference type="ChEBI" id="CHEBI:15378"/>
        <dbReference type="ChEBI" id="CHEBI:29969"/>
        <dbReference type="ChEBI" id="CHEBI:57856"/>
        <dbReference type="ChEBI" id="CHEBI:59789"/>
        <dbReference type="ChEBI" id="CHEBI:61929"/>
    </reaction>
    <physiologicalReaction direction="left-to-right" evidence="6">
        <dbReference type="Rhea" id="RHEA:10025"/>
    </physiologicalReaction>
</comment>
<dbReference type="GO" id="GO:0045814">
    <property type="term" value="P:negative regulation of gene expression, epigenetic"/>
    <property type="evidence" value="ECO:0007669"/>
    <property type="project" value="TreeGrafter"/>
</dbReference>
<dbReference type="GO" id="GO:0042799">
    <property type="term" value="F:histone H4K20 methyltransferase activity"/>
    <property type="evidence" value="ECO:0007669"/>
    <property type="project" value="TreeGrafter"/>
</dbReference>
<gene>
    <name evidence="8" type="ORF">BDZ94DRAFT_1287217</name>
</gene>
<dbReference type="OrthoDB" id="438641at2759"/>
<keyword evidence="3" id="KW-0949">S-adenosyl-L-methionine</keyword>
<feature type="domain" description="SET" evidence="7">
    <location>
        <begin position="93"/>
        <end position="378"/>
    </location>
</feature>
<dbReference type="Proteomes" id="UP000807353">
    <property type="component" value="Unassembled WGS sequence"/>
</dbReference>
<evidence type="ECO:0000256" key="1">
    <source>
        <dbReference type="ARBA" id="ARBA00022603"/>
    </source>
</evidence>
<dbReference type="PROSITE" id="PS50280">
    <property type="entry name" value="SET"/>
    <property type="match status" value="1"/>
</dbReference>
<dbReference type="SMART" id="SM00317">
    <property type="entry name" value="SET"/>
    <property type="match status" value="1"/>
</dbReference>
<protein>
    <recommendedName>
        <fullName evidence="5">Histone-lysine N-methyltransferase SET5</fullName>
    </recommendedName>
    <alternativeName>
        <fullName evidence="4">SET domain-containing protein 5</fullName>
    </alternativeName>
</protein>
<evidence type="ECO:0000256" key="6">
    <source>
        <dbReference type="ARBA" id="ARBA00048619"/>
    </source>
</evidence>
<evidence type="ECO:0000313" key="9">
    <source>
        <dbReference type="Proteomes" id="UP000807353"/>
    </source>
</evidence>
<evidence type="ECO:0000256" key="5">
    <source>
        <dbReference type="ARBA" id="ARBA00044528"/>
    </source>
</evidence>
<evidence type="ECO:0000313" key="8">
    <source>
        <dbReference type="EMBL" id="KAF9468274.1"/>
    </source>
</evidence>
<dbReference type="EMBL" id="MU150233">
    <property type="protein sequence ID" value="KAF9468274.1"/>
    <property type="molecule type" value="Genomic_DNA"/>
</dbReference>
<evidence type="ECO:0000259" key="7">
    <source>
        <dbReference type="PROSITE" id="PS50280"/>
    </source>
</evidence>
<comment type="caution">
    <text evidence="8">The sequence shown here is derived from an EMBL/GenBank/DDBJ whole genome shotgun (WGS) entry which is preliminary data.</text>
</comment>
<proteinExistence type="predicted"/>
<dbReference type="InterPro" id="IPR046341">
    <property type="entry name" value="SET_dom_sf"/>
</dbReference>
<keyword evidence="9" id="KW-1185">Reference proteome</keyword>
<keyword evidence="2" id="KW-0808">Transferase</keyword>
<accession>A0A9P5YFF4</accession>
<sequence>MTTSTPLEVELRDALVSLKLQNPGLGIAKTHALLLASHPSWAVSEKRVRKILQSQGLILHEAPVAPSGSGTLTVYPSSRIIPNFDVNKWTPKAKVQYFNQKKGKGLVATEDIAEGEIMWKEDPFILAPEWEIFDMQVASTACGFCSTPLDISSPLTISCPASAASSSHCSIRFCNRLCLARSSRHHPLLCHAANPASIPILKWARETQWLALHALVQCTSRILLAIQHGRLEEDWKIVRGFAELGLEERFKYSFKSGGHPEPDRAAWSKAHALYLQAFSEPPNAVEKRKLSRILKKPLDSKLAGELFDYEAGFLKGLGRMSLNLEAHGGLYTLHSHLNHSCSPNVSVRHLDQRTALSRITIIAKGPIKAGEELLVTYVNPEMHFKTRRRELEAWGFGICECQRCVAEAKNYKEDESVEPGIHAGLESELKAGLGVI</sequence>
<dbReference type="GO" id="GO:0032259">
    <property type="term" value="P:methylation"/>
    <property type="evidence" value="ECO:0007669"/>
    <property type="project" value="UniProtKB-KW"/>
</dbReference>
<evidence type="ECO:0000256" key="2">
    <source>
        <dbReference type="ARBA" id="ARBA00022679"/>
    </source>
</evidence>
<dbReference type="PANTHER" id="PTHR46402">
    <property type="entry name" value="SET AND MYND DOMAIN-CONTAINING PROTEIN 5"/>
    <property type="match status" value="1"/>
</dbReference>
<dbReference type="Gene3D" id="6.10.140.2220">
    <property type="match status" value="1"/>
</dbReference>
<keyword evidence="1" id="KW-0489">Methyltransferase</keyword>
<dbReference type="PANTHER" id="PTHR46402:SF2">
    <property type="entry name" value="HISTONE-LYSINE N-TRIMETHYLTRANSFERASE SMYD5"/>
    <property type="match status" value="1"/>
</dbReference>
<dbReference type="Gene3D" id="1.10.220.160">
    <property type="match status" value="1"/>
</dbReference>
<evidence type="ECO:0000256" key="3">
    <source>
        <dbReference type="ARBA" id="ARBA00022691"/>
    </source>
</evidence>
<name>A0A9P5YFF4_9AGAR</name>
<dbReference type="Gene3D" id="2.170.270.10">
    <property type="entry name" value="SET domain"/>
    <property type="match status" value="1"/>
</dbReference>
<dbReference type="CDD" id="cd20071">
    <property type="entry name" value="SET_SMYD"/>
    <property type="match status" value="1"/>
</dbReference>